<keyword evidence="3" id="KW-1185">Reference proteome</keyword>
<dbReference type="Proteomes" id="UP001458880">
    <property type="component" value="Unassembled WGS sequence"/>
</dbReference>
<evidence type="ECO:0000256" key="1">
    <source>
        <dbReference type="SAM" id="Phobius"/>
    </source>
</evidence>
<dbReference type="PANTHER" id="PTHR10773:SF19">
    <property type="match status" value="1"/>
</dbReference>
<keyword evidence="1" id="KW-0472">Membrane</keyword>
<evidence type="ECO:0000313" key="3">
    <source>
        <dbReference type="Proteomes" id="UP001458880"/>
    </source>
</evidence>
<organism evidence="2 3">
    <name type="scientific">Popillia japonica</name>
    <name type="common">Japanese beetle</name>
    <dbReference type="NCBI Taxonomy" id="7064"/>
    <lineage>
        <taxon>Eukaryota</taxon>
        <taxon>Metazoa</taxon>
        <taxon>Ecdysozoa</taxon>
        <taxon>Arthropoda</taxon>
        <taxon>Hexapoda</taxon>
        <taxon>Insecta</taxon>
        <taxon>Pterygota</taxon>
        <taxon>Neoptera</taxon>
        <taxon>Endopterygota</taxon>
        <taxon>Coleoptera</taxon>
        <taxon>Polyphaga</taxon>
        <taxon>Scarabaeiformia</taxon>
        <taxon>Scarabaeidae</taxon>
        <taxon>Rutelinae</taxon>
        <taxon>Popillia</taxon>
    </lineage>
</organism>
<gene>
    <name evidence="2" type="ORF">QE152_g23633</name>
</gene>
<dbReference type="PANTHER" id="PTHR10773">
    <property type="entry name" value="DNA-DIRECTED RNA POLYMERASES I, II, AND III SUBUNIT RPABC2"/>
    <property type="match status" value="1"/>
</dbReference>
<reference evidence="2 3" key="1">
    <citation type="journal article" date="2024" name="BMC Genomics">
        <title>De novo assembly and annotation of Popillia japonica's genome with initial clues to its potential as an invasive pest.</title>
        <authorList>
            <person name="Cucini C."/>
            <person name="Boschi S."/>
            <person name="Funari R."/>
            <person name="Cardaioli E."/>
            <person name="Iannotti N."/>
            <person name="Marturano G."/>
            <person name="Paoli F."/>
            <person name="Bruttini M."/>
            <person name="Carapelli A."/>
            <person name="Frati F."/>
            <person name="Nardi F."/>
        </authorList>
    </citation>
    <scope>NUCLEOTIDE SEQUENCE [LARGE SCALE GENOMIC DNA]</scope>
    <source>
        <strain evidence="2">DMR45628</strain>
    </source>
</reference>
<name>A0AAW1KGS2_POPJA</name>
<keyword evidence="1" id="KW-0812">Transmembrane</keyword>
<comment type="caution">
    <text evidence="2">The sequence shown here is derived from an EMBL/GenBank/DDBJ whole genome shotgun (WGS) entry which is preliminary data.</text>
</comment>
<protein>
    <submittedName>
        <fullName evidence="2">Uncharacterized protein</fullName>
    </submittedName>
</protein>
<dbReference type="AlphaFoldDB" id="A0AAW1KGS2"/>
<accession>A0AAW1KGS2</accession>
<feature type="transmembrane region" description="Helical" evidence="1">
    <location>
        <begin position="107"/>
        <end position="124"/>
    </location>
</feature>
<sequence length="202" mass="23160">MARKTTNLAKEADKQRSENDPTFLSISVDLQSVLQVPSGDGSLLYHCQKLCVYNFTIYESRLPNEACCFMWSEINGKGGSNEIGLALMQWICKLPQDMKEISRQIQVSYPSVMIIIALIRLMYVRGRGRQPLIKEVKKAYFNYLPISYKNKRNLLKLCKKEIIVKECHVWYESLPADQNIGDRTAEPAVEDEDVVAKSEYRG</sequence>
<proteinExistence type="predicted"/>
<keyword evidence="1" id="KW-1133">Transmembrane helix</keyword>
<dbReference type="EMBL" id="JASPKY010000237">
    <property type="protein sequence ID" value="KAK9717659.1"/>
    <property type="molecule type" value="Genomic_DNA"/>
</dbReference>
<evidence type="ECO:0000313" key="2">
    <source>
        <dbReference type="EMBL" id="KAK9717659.1"/>
    </source>
</evidence>